<reference evidence="2 3" key="1">
    <citation type="journal article" date="2019" name="Syst. Appl. Microbiol.">
        <title>New species of pathogenic Pseudomonas isolated from citrus in Tunisia: Proposal of Pseudomonas kairouanensis sp. nov. and Pseudomonas nabeulensis sp. nov.</title>
        <authorList>
            <person name="Oueslati M."/>
            <person name="Mulet M."/>
            <person name="Gomila M."/>
            <person name="Berge O."/>
            <person name="Hajlaoui M.R."/>
            <person name="Lalucat J."/>
            <person name="Sadfi-Zouaoui N."/>
            <person name="Garcia-Valdes E."/>
        </authorList>
    </citation>
    <scope>NUCLEOTIDE SEQUENCE [LARGE SCALE GENOMIC DNA]</scope>
    <source>
        <strain evidence="2 3">E10B</strain>
    </source>
</reference>
<feature type="transmembrane region" description="Helical" evidence="1">
    <location>
        <begin position="61"/>
        <end position="82"/>
    </location>
</feature>
<keyword evidence="3" id="KW-1185">Reference proteome</keyword>
<dbReference type="RefSeq" id="WP_135309243.1">
    <property type="nucleotide sequence ID" value="NZ_QUZT01000030.1"/>
</dbReference>
<dbReference type="OrthoDB" id="8907898at2"/>
<keyword evidence="1" id="KW-0472">Membrane</keyword>
<gene>
    <name evidence="2" type="ORF">DYL61_16740</name>
</gene>
<dbReference type="InterPro" id="IPR021877">
    <property type="entry name" value="DUF3487"/>
</dbReference>
<dbReference type="AlphaFoldDB" id="A0A4Z0B3H6"/>
<name>A0A4Z0B3H6_9PSED</name>
<evidence type="ECO:0000256" key="1">
    <source>
        <dbReference type="SAM" id="Phobius"/>
    </source>
</evidence>
<dbReference type="EMBL" id="QUZT01000030">
    <property type="protein sequence ID" value="TFY92874.1"/>
    <property type="molecule type" value="Genomic_DNA"/>
</dbReference>
<evidence type="ECO:0000313" key="3">
    <source>
        <dbReference type="Proteomes" id="UP000297734"/>
    </source>
</evidence>
<organism evidence="2 3">
    <name type="scientific">Pseudomonas nabeulensis</name>
    <dbReference type="NCBI Taxonomy" id="2293833"/>
    <lineage>
        <taxon>Bacteria</taxon>
        <taxon>Pseudomonadati</taxon>
        <taxon>Pseudomonadota</taxon>
        <taxon>Gammaproteobacteria</taxon>
        <taxon>Pseudomonadales</taxon>
        <taxon>Pseudomonadaceae</taxon>
        <taxon>Pseudomonas</taxon>
    </lineage>
</organism>
<accession>A0A4Z0B3H6</accession>
<comment type="caution">
    <text evidence="2">The sequence shown here is derived from an EMBL/GenBank/DDBJ whole genome shotgun (WGS) entry which is preliminary data.</text>
</comment>
<protein>
    <submittedName>
        <fullName evidence="2">TIGR03750 family conjugal transfer protein</fullName>
    </submittedName>
</protein>
<keyword evidence="1" id="KW-0812">Transmembrane</keyword>
<feature type="transmembrane region" description="Helical" evidence="1">
    <location>
        <begin position="35"/>
        <end position="55"/>
    </location>
</feature>
<evidence type="ECO:0000313" key="2">
    <source>
        <dbReference type="EMBL" id="TFY92874.1"/>
    </source>
</evidence>
<dbReference type="Proteomes" id="UP000297734">
    <property type="component" value="Unassembled WGS sequence"/>
</dbReference>
<keyword evidence="1" id="KW-1133">Transmembrane helix</keyword>
<sequence length="132" mass="14640">MSEHQHIRADGTLSFLPHRLNRHPVVVRGLTTDELWICSGLSGAAGLLVGAPLSWLFSTIALAPTFVVVGIALGVFVGGGILRRQKRGRPDTWLYRQLQWRLSTRSPLLAGWVGGHVLITRSGYWSHRRPAR</sequence>
<dbReference type="NCBIfam" id="TIGR03750">
    <property type="entry name" value="conj_TIGR03750"/>
    <property type="match status" value="1"/>
</dbReference>
<dbReference type="Pfam" id="PF11990">
    <property type="entry name" value="DUF3487"/>
    <property type="match status" value="1"/>
</dbReference>
<proteinExistence type="predicted"/>